<feature type="signal peptide" evidence="4">
    <location>
        <begin position="1"/>
        <end position="20"/>
    </location>
</feature>
<dbReference type="EMBL" id="CP101751">
    <property type="protein sequence ID" value="UUC44403.1"/>
    <property type="molecule type" value="Genomic_DNA"/>
</dbReference>
<dbReference type="PROSITE" id="PS50005">
    <property type="entry name" value="TPR"/>
    <property type="match status" value="1"/>
</dbReference>
<gene>
    <name evidence="5" type="ORF">NOX80_12240</name>
</gene>
<evidence type="ECO:0000313" key="5">
    <source>
        <dbReference type="EMBL" id="UUC44403.1"/>
    </source>
</evidence>
<dbReference type="SUPFAM" id="SSF48452">
    <property type="entry name" value="TPR-like"/>
    <property type="match status" value="2"/>
</dbReference>
<dbReference type="InterPro" id="IPR051685">
    <property type="entry name" value="Ycf3/AcsC/BcsC/TPR_MFPF"/>
</dbReference>
<keyword evidence="4" id="KW-0732">Signal</keyword>
<keyword evidence="1" id="KW-0677">Repeat</keyword>
<keyword evidence="2 3" id="KW-0802">TPR repeat</keyword>
<keyword evidence="6" id="KW-1185">Reference proteome</keyword>
<proteinExistence type="predicted"/>
<evidence type="ECO:0000313" key="6">
    <source>
        <dbReference type="Proteomes" id="UP001059844"/>
    </source>
</evidence>
<name>A0ABY5IRJ6_9FLAO</name>
<organism evidence="5 6">
    <name type="scientific">Flavobacterium cerinum</name>
    <dbReference type="NCBI Taxonomy" id="2502784"/>
    <lineage>
        <taxon>Bacteria</taxon>
        <taxon>Pseudomonadati</taxon>
        <taxon>Bacteroidota</taxon>
        <taxon>Flavobacteriia</taxon>
        <taxon>Flavobacteriales</taxon>
        <taxon>Flavobacteriaceae</taxon>
        <taxon>Flavobacterium</taxon>
    </lineage>
</organism>
<evidence type="ECO:0000256" key="1">
    <source>
        <dbReference type="ARBA" id="ARBA00022737"/>
    </source>
</evidence>
<feature type="chain" id="PRO_5045150204" evidence="4">
    <location>
        <begin position="21"/>
        <end position="438"/>
    </location>
</feature>
<dbReference type="SMART" id="SM00028">
    <property type="entry name" value="TPR"/>
    <property type="match status" value="3"/>
</dbReference>
<dbReference type="PANTHER" id="PTHR44943">
    <property type="entry name" value="CELLULOSE SYNTHASE OPERON PROTEIN C"/>
    <property type="match status" value="1"/>
</dbReference>
<dbReference type="Pfam" id="PF00515">
    <property type="entry name" value="TPR_1"/>
    <property type="match status" value="1"/>
</dbReference>
<evidence type="ECO:0000256" key="4">
    <source>
        <dbReference type="SAM" id="SignalP"/>
    </source>
</evidence>
<dbReference type="Gene3D" id="1.25.40.10">
    <property type="entry name" value="Tetratricopeptide repeat domain"/>
    <property type="match status" value="1"/>
</dbReference>
<dbReference type="InterPro" id="IPR011990">
    <property type="entry name" value="TPR-like_helical_dom_sf"/>
</dbReference>
<evidence type="ECO:0000256" key="3">
    <source>
        <dbReference type="PROSITE-ProRule" id="PRU00339"/>
    </source>
</evidence>
<reference evidence="5" key="1">
    <citation type="submission" date="2022-07" db="EMBL/GenBank/DDBJ databases">
        <title>Isolation, identification, and degradation of a PFOSA degrading strain from sewage treatment plant.</title>
        <authorList>
            <person name="Zhang L."/>
            <person name="Huo Y."/>
        </authorList>
    </citation>
    <scope>NUCLEOTIDE SEQUENCE</scope>
    <source>
        <strain evidence="5">C1</strain>
    </source>
</reference>
<dbReference type="PROSITE" id="PS50293">
    <property type="entry name" value="TPR_REGION"/>
    <property type="match status" value="1"/>
</dbReference>
<dbReference type="InterPro" id="IPR019734">
    <property type="entry name" value="TPR_rpt"/>
</dbReference>
<feature type="repeat" description="TPR" evidence="3">
    <location>
        <begin position="315"/>
        <end position="348"/>
    </location>
</feature>
<sequence>MKIKYALLATSMLFSVASFAQKDELKTLKKLYAKDQMSVSEVSEYKSAINKLGGMSLAESDQIYTNFYKAMTPLLELDATAGGAAPNMQSLAKVFTPAKINEMATGLNAVLDYEKKTGKKVYTDDINETIMSYKPLLINYAIALNQGSKFKEAAQVFEAIYNLDKKDDGNLYNASILALQSQDFDLALKYLNELKAINYSGEGTLYYATNKATGNEESFNSDADRKASIKLGIHEKPRDEKVPSKRGEIYKNIASILVHQGKVDEAKKAINDAKAANPGDTSLMLAEANLYLDAKDFAGYKRVIKEVLEKDPNDADLLFNLGVISTNSGEFDEARDYYKKAIAVNPNYFNAYNNLGALMLNGEDKMVKEMNSLGTTPKENKRFDELKAKRNKMYQEALPYFEKAFQIEPKDQNIKAVLMNAYQVLEMDAKYKALKAQK</sequence>
<dbReference type="PANTHER" id="PTHR44943:SF8">
    <property type="entry name" value="TPR REPEAT-CONTAINING PROTEIN MJ0263"/>
    <property type="match status" value="1"/>
</dbReference>
<dbReference type="RefSeq" id="WP_256550077.1">
    <property type="nucleotide sequence ID" value="NZ_CP101751.1"/>
</dbReference>
<dbReference type="Proteomes" id="UP001059844">
    <property type="component" value="Chromosome"/>
</dbReference>
<accession>A0ABY5IRJ6</accession>
<evidence type="ECO:0000256" key="2">
    <source>
        <dbReference type="ARBA" id="ARBA00022803"/>
    </source>
</evidence>
<protein>
    <submittedName>
        <fullName evidence="5">Tetratricopeptide repeat protein</fullName>
    </submittedName>
</protein>